<dbReference type="OrthoDB" id="784889at2759"/>
<dbReference type="Proteomes" id="UP000585474">
    <property type="component" value="Unassembled WGS sequence"/>
</dbReference>
<dbReference type="InterPro" id="IPR039317">
    <property type="entry name" value="TIC"/>
</dbReference>
<feature type="region of interest" description="Disordered" evidence="1">
    <location>
        <begin position="122"/>
        <end position="179"/>
    </location>
</feature>
<feature type="compositionally biased region" description="Basic and acidic residues" evidence="1">
    <location>
        <begin position="342"/>
        <end position="367"/>
    </location>
</feature>
<name>A0A7J0HG80_9ERIC</name>
<feature type="compositionally biased region" description="Low complexity" evidence="1">
    <location>
        <begin position="136"/>
        <end position="151"/>
    </location>
</feature>
<dbReference type="PANTHER" id="PTHR34798:SF2">
    <property type="entry name" value="PROTEIN TIME FOR COFFEE"/>
    <property type="match status" value="1"/>
</dbReference>
<feature type="compositionally biased region" description="Basic and acidic residues" evidence="1">
    <location>
        <begin position="122"/>
        <end position="133"/>
    </location>
</feature>
<feature type="region of interest" description="Disordered" evidence="1">
    <location>
        <begin position="244"/>
        <end position="407"/>
    </location>
</feature>
<feature type="compositionally biased region" description="Basic and acidic residues" evidence="1">
    <location>
        <begin position="425"/>
        <end position="457"/>
    </location>
</feature>
<feature type="compositionally biased region" description="Polar residues" evidence="1">
    <location>
        <begin position="267"/>
        <end position="280"/>
    </location>
</feature>
<feature type="compositionally biased region" description="Basic residues" evidence="1">
    <location>
        <begin position="86"/>
        <end position="95"/>
    </location>
</feature>
<feature type="compositionally biased region" description="Low complexity" evidence="1">
    <location>
        <begin position="244"/>
        <end position="253"/>
    </location>
</feature>
<dbReference type="GO" id="GO:0005634">
    <property type="term" value="C:nucleus"/>
    <property type="evidence" value="ECO:0007669"/>
    <property type="project" value="TreeGrafter"/>
</dbReference>
<gene>
    <name evidence="2" type="ORF">Acr_29g0011970</name>
</gene>
<evidence type="ECO:0000256" key="1">
    <source>
        <dbReference type="SAM" id="MobiDB-lite"/>
    </source>
</evidence>
<evidence type="ECO:0000313" key="3">
    <source>
        <dbReference type="Proteomes" id="UP000585474"/>
    </source>
</evidence>
<feature type="compositionally biased region" description="Polar residues" evidence="1">
    <location>
        <begin position="494"/>
        <end position="523"/>
    </location>
</feature>
<dbReference type="AlphaFoldDB" id="A0A7J0HG80"/>
<feature type="compositionally biased region" description="Low complexity" evidence="1">
    <location>
        <begin position="167"/>
        <end position="178"/>
    </location>
</feature>
<feature type="compositionally biased region" description="Pro residues" evidence="1">
    <location>
        <begin position="320"/>
        <end position="330"/>
    </location>
</feature>
<organism evidence="2 3">
    <name type="scientific">Actinidia rufa</name>
    <dbReference type="NCBI Taxonomy" id="165716"/>
    <lineage>
        <taxon>Eukaryota</taxon>
        <taxon>Viridiplantae</taxon>
        <taxon>Streptophyta</taxon>
        <taxon>Embryophyta</taxon>
        <taxon>Tracheophyta</taxon>
        <taxon>Spermatophyta</taxon>
        <taxon>Magnoliopsida</taxon>
        <taxon>eudicotyledons</taxon>
        <taxon>Gunneridae</taxon>
        <taxon>Pentapetalae</taxon>
        <taxon>asterids</taxon>
        <taxon>Ericales</taxon>
        <taxon>Actinidiaceae</taxon>
        <taxon>Actinidia</taxon>
    </lineage>
</organism>
<sequence length="773" mass="83745">MDRNREARRITVNGLSRRRHRTSSLRDSPGRCTYGVSRPRTQERSRSESEQEEKRREERGRRRGELRREHERTMRKMSSTMTVAAVRRRCRSHHHRKNLAAVGDYQGFEAVETGRGIDRISCSEKSSVREQINRRNSTSPAPISPPSSSNASHRKKMKPSGPKLRPPKSSTKSSSPNPEELEIEIAEVLYGMKTQSQVPSRKEIVGNDLNKSSSDAKSRVSSPISNATTIAPQSSVLLLQNSSSSAAHLSAVAPKRKRPRLVPDNLGSLSVRQNFISSTAKVELDLPPKTEISSPNTERNPGSAAENGSVSHDFTGSQATPPPSEPPPPDSARLETSGSDVDPAKEEPVTSLEKESPVVRPDNDHEAPTQFKANPIISEVERQQEQKFEIDLMAPPSQLRSSSPDREGEINFEAVVEQKPVVPKPDLEMRSMTKDKEDEKAVKSCRAEDVTAEPEQKKAKLIAEQGELEKPVVSKERNIDLQLDLEKLDRDMGTDSSLSGNKSNQPIQKQPPQSEKTAQSSSLPVPMPVATWPGGLPPMGYMAPLQGVVSMDGNTVSPSPIQLQQPALHRHCSGPSLATSILCASAELHGNSVGRTVNSVQDKGPGLTMTIFPCHSAKEKSSQATNIADAQRKQQILLQQALPPGAPPSNNMLHGPAFIFPLNQQQAAAAAAAAASVRPGSVKSPTGGVNVASTNASNSASVSGSPTVPPAATAVSFNYPNAPVSETQYLAILQNNAYPFPMPAVGAPPTYRGTHAQPMPYFNSFYSSQMTQS</sequence>
<feature type="compositionally biased region" description="Basic and acidic residues" evidence="1">
    <location>
        <begin position="379"/>
        <end position="390"/>
    </location>
</feature>
<dbReference type="GO" id="GO:0042752">
    <property type="term" value="P:regulation of circadian rhythm"/>
    <property type="evidence" value="ECO:0007669"/>
    <property type="project" value="InterPro"/>
</dbReference>
<accession>A0A7J0HG80</accession>
<dbReference type="EMBL" id="BJWL01000029">
    <property type="protein sequence ID" value="GFZ22035.1"/>
    <property type="molecule type" value="Genomic_DNA"/>
</dbReference>
<feature type="region of interest" description="Disordered" evidence="1">
    <location>
        <begin position="421"/>
        <end position="457"/>
    </location>
</feature>
<feature type="region of interest" description="Disordered" evidence="1">
    <location>
        <begin position="194"/>
        <end position="229"/>
    </location>
</feature>
<reference evidence="2 3" key="1">
    <citation type="submission" date="2019-07" db="EMBL/GenBank/DDBJ databases">
        <title>De Novo Assembly of kiwifruit Actinidia rufa.</title>
        <authorList>
            <person name="Sugita-Konishi S."/>
            <person name="Sato K."/>
            <person name="Mori E."/>
            <person name="Abe Y."/>
            <person name="Kisaki G."/>
            <person name="Hamano K."/>
            <person name="Suezawa K."/>
            <person name="Otani M."/>
            <person name="Fukuda T."/>
            <person name="Manabe T."/>
            <person name="Gomi K."/>
            <person name="Tabuchi M."/>
            <person name="Akimitsu K."/>
            <person name="Kataoka I."/>
        </authorList>
    </citation>
    <scope>NUCLEOTIDE SEQUENCE [LARGE SCALE GENOMIC DNA]</scope>
    <source>
        <strain evidence="3">cv. Fuchu</strain>
    </source>
</reference>
<comment type="caution">
    <text evidence="2">The sequence shown here is derived from an EMBL/GenBank/DDBJ whole genome shotgun (WGS) entry which is preliminary data.</text>
</comment>
<evidence type="ECO:0000313" key="2">
    <source>
        <dbReference type="EMBL" id="GFZ22035.1"/>
    </source>
</evidence>
<feature type="compositionally biased region" description="Basic and acidic residues" evidence="1">
    <location>
        <begin position="40"/>
        <end position="60"/>
    </location>
</feature>
<feature type="region of interest" description="Disordered" evidence="1">
    <location>
        <begin position="1"/>
        <end position="95"/>
    </location>
</feature>
<keyword evidence="3" id="KW-1185">Reference proteome</keyword>
<protein>
    <submittedName>
        <fullName evidence="2">Time for coffee</fullName>
    </submittedName>
</protein>
<dbReference type="PANTHER" id="PTHR34798">
    <property type="entry name" value="PROTEIN TIME FOR COFFEE"/>
    <property type="match status" value="1"/>
</dbReference>
<feature type="compositionally biased region" description="Low complexity" evidence="1">
    <location>
        <begin position="212"/>
        <end position="222"/>
    </location>
</feature>
<proteinExistence type="predicted"/>
<feature type="compositionally biased region" description="Polar residues" evidence="1">
    <location>
        <begin position="291"/>
        <end position="319"/>
    </location>
</feature>
<feature type="region of interest" description="Disordered" evidence="1">
    <location>
        <begin position="491"/>
        <end position="529"/>
    </location>
</feature>